<dbReference type="SUPFAM" id="SSF49503">
    <property type="entry name" value="Cupredoxins"/>
    <property type="match status" value="1"/>
</dbReference>
<protein>
    <recommendedName>
        <fullName evidence="4">Cupredoxin</fullName>
    </recommendedName>
</protein>
<dbReference type="CDD" id="cd00920">
    <property type="entry name" value="Cupredoxin"/>
    <property type="match status" value="1"/>
</dbReference>
<reference evidence="1 3" key="1">
    <citation type="journal article" date="2020" name="Stud. Mycol.">
        <title>101 Dothideomycetes genomes: a test case for predicting lifestyles and emergence of pathogens.</title>
        <authorList>
            <person name="Haridas S."/>
            <person name="Albert R."/>
            <person name="Binder M."/>
            <person name="Bloem J."/>
            <person name="Labutti K."/>
            <person name="Salamov A."/>
            <person name="Andreopoulos B."/>
            <person name="Baker S."/>
            <person name="Barry K."/>
            <person name="Bills G."/>
            <person name="Bluhm B."/>
            <person name="Cannon C."/>
            <person name="Castanera R."/>
            <person name="Culley D."/>
            <person name="Daum C."/>
            <person name="Ezra D."/>
            <person name="Gonzalez J."/>
            <person name="Henrissat B."/>
            <person name="Kuo A."/>
            <person name="Liang C."/>
            <person name="Lipzen A."/>
            <person name="Lutzoni F."/>
            <person name="Magnuson J."/>
            <person name="Mondo S."/>
            <person name="Nolan M."/>
            <person name="Ohm R."/>
            <person name="Pangilinan J."/>
            <person name="Park H.-J."/>
            <person name="Ramirez L."/>
            <person name="Alfaro M."/>
            <person name="Sun H."/>
            <person name="Tritt A."/>
            <person name="Yoshinaga Y."/>
            <person name="Zwiers L.-H."/>
            <person name="Turgeon B."/>
            <person name="Goodwin S."/>
            <person name="Spatafora J."/>
            <person name="Crous P."/>
            <person name="Grigoriev I."/>
        </authorList>
    </citation>
    <scope>NUCLEOTIDE SEQUENCE</scope>
    <source>
        <strain evidence="1 3">CBS 304.34</strain>
    </source>
</reference>
<dbReference type="RefSeq" id="XP_033579783.1">
    <property type="nucleotide sequence ID" value="XM_033714561.1"/>
</dbReference>
<evidence type="ECO:0008006" key="4">
    <source>
        <dbReference type="Google" id="ProtNLM"/>
    </source>
</evidence>
<proteinExistence type="predicted"/>
<feature type="non-terminal residue" evidence="1">
    <location>
        <position position="122"/>
    </location>
</feature>
<evidence type="ECO:0000313" key="1">
    <source>
        <dbReference type="EMBL" id="KAF2812819.1"/>
    </source>
</evidence>
<dbReference type="Gene3D" id="2.60.40.420">
    <property type="entry name" value="Cupredoxins - blue copper proteins"/>
    <property type="match status" value="1"/>
</dbReference>
<keyword evidence="2" id="KW-1185">Reference proteome</keyword>
<dbReference type="AlphaFoldDB" id="A0A6A6YWC3"/>
<reference evidence="3" key="3">
    <citation type="submission" date="2025-04" db="UniProtKB">
        <authorList>
            <consortium name="RefSeq"/>
        </authorList>
    </citation>
    <scope>IDENTIFICATION</scope>
    <source>
        <strain evidence="3">CBS 304.34</strain>
    </source>
</reference>
<evidence type="ECO:0000313" key="2">
    <source>
        <dbReference type="Proteomes" id="UP000504636"/>
    </source>
</evidence>
<feature type="non-terminal residue" evidence="1">
    <location>
        <position position="1"/>
    </location>
</feature>
<dbReference type="PANTHER" id="PTHR34883">
    <property type="entry name" value="SERINE-RICH PROTEIN, PUTATIVE-RELATED-RELATED"/>
    <property type="match status" value="1"/>
</dbReference>
<organism evidence="1">
    <name type="scientific">Mytilinidion resinicola</name>
    <dbReference type="NCBI Taxonomy" id="574789"/>
    <lineage>
        <taxon>Eukaryota</taxon>
        <taxon>Fungi</taxon>
        <taxon>Dikarya</taxon>
        <taxon>Ascomycota</taxon>
        <taxon>Pezizomycotina</taxon>
        <taxon>Dothideomycetes</taxon>
        <taxon>Pleosporomycetidae</taxon>
        <taxon>Mytilinidiales</taxon>
        <taxon>Mytilinidiaceae</taxon>
        <taxon>Mytilinidion</taxon>
    </lineage>
</organism>
<accession>A0A6A6YWC3</accession>
<dbReference type="PANTHER" id="PTHR34883:SF16">
    <property type="entry name" value="RICH PROTEIN, PUTATIVE-RELATED"/>
    <property type="match status" value="1"/>
</dbReference>
<dbReference type="EMBL" id="MU003696">
    <property type="protein sequence ID" value="KAF2812819.1"/>
    <property type="molecule type" value="Genomic_DNA"/>
</dbReference>
<dbReference type="GeneID" id="54455454"/>
<dbReference type="InterPro" id="IPR008972">
    <property type="entry name" value="Cupredoxin"/>
</dbReference>
<sequence length="122" mass="13566">TSTVPPSTTHLVQVGGQGNLIFSPTYISAPVGDVIHFKFLKLNHTLSQSSLEDPCTPNNVFDTGFIHFNPQNRTDYALDFLIQNSNPQWFFCRQEIPLSHCHAGMVFAINPGSNMDEFLVNA</sequence>
<name>A0A6A6YWC3_9PEZI</name>
<reference evidence="3" key="2">
    <citation type="submission" date="2020-04" db="EMBL/GenBank/DDBJ databases">
        <authorList>
            <consortium name="NCBI Genome Project"/>
        </authorList>
    </citation>
    <scope>NUCLEOTIDE SEQUENCE</scope>
    <source>
        <strain evidence="3">CBS 304.34</strain>
    </source>
</reference>
<dbReference type="OrthoDB" id="2331100at2759"/>
<dbReference type="Proteomes" id="UP000504636">
    <property type="component" value="Unplaced"/>
</dbReference>
<evidence type="ECO:0000313" key="3">
    <source>
        <dbReference type="RefSeq" id="XP_033579783.1"/>
    </source>
</evidence>
<gene>
    <name evidence="1 3" type="ORF">BDZ99DRAFT_353451</name>
</gene>
<dbReference type="InterPro" id="IPR052953">
    <property type="entry name" value="Ser-rich/MCO-related"/>
</dbReference>